<keyword evidence="2" id="KW-0663">Pyridoxal phosphate</keyword>
<sequence length="492" mass="52822">MRFSADHLARMLLGSGARSGPLHRRLSEGLRELIDLGEIPPDALLPSERALAVALAVSRTTVVAAYQTLHHEGKLVRRQGSGTRVSSSGRPAQRETVSASALRGDHAGAQFLNGPVPTLVPTLDFSTAALPCLRLVPEVAATLTMSEYAELGTSYHGYQPRGLPALRESIAATYTRGGVPTTPDQILVTSGAQQALELITHGCLQPGDSVVAEAPTYRGALEAFSLANCRIRSVPCDDNGMDVDRLDELVRERLPRLIYVQSTVQNPTGAVLAYGRRCRLARLAERRQVVVVDDTALAGTLIEGSPPIPLAGLTKTERLLTIGSMSKLFWGGLRLGWIRGAPEVISRLARMKGITDLGTSLVSQLIAVHLLDRVEEAQAIRRQELAGGLADLTALLSEYLPDWTWRTPRGGASLWVRIPTDSVTNFAHVALRFGVAILPGTAFSPGGVADDHTRLPYAVPRSALVAGVQRLARAWEVYAEGHRDVPVVAVTT</sequence>
<dbReference type="CDD" id="cd07377">
    <property type="entry name" value="WHTH_GntR"/>
    <property type="match status" value="1"/>
</dbReference>
<feature type="compositionally biased region" description="Polar residues" evidence="6">
    <location>
        <begin position="80"/>
        <end position="96"/>
    </location>
</feature>
<dbReference type="InterPro" id="IPR004839">
    <property type="entry name" value="Aminotransferase_I/II_large"/>
</dbReference>
<evidence type="ECO:0000256" key="4">
    <source>
        <dbReference type="ARBA" id="ARBA00023125"/>
    </source>
</evidence>
<keyword evidence="5" id="KW-0804">Transcription</keyword>
<accession>A0A927MQT3</accession>
<dbReference type="EMBL" id="JADBEM010000001">
    <property type="protein sequence ID" value="MBE1603193.1"/>
    <property type="molecule type" value="Genomic_DNA"/>
</dbReference>
<comment type="caution">
    <text evidence="8">The sequence shown here is derived from an EMBL/GenBank/DDBJ whole genome shotgun (WGS) entry which is preliminary data.</text>
</comment>
<evidence type="ECO:0000313" key="9">
    <source>
        <dbReference type="Proteomes" id="UP000638648"/>
    </source>
</evidence>
<evidence type="ECO:0000256" key="2">
    <source>
        <dbReference type="ARBA" id="ARBA00022898"/>
    </source>
</evidence>
<evidence type="ECO:0000256" key="1">
    <source>
        <dbReference type="ARBA" id="ARBA00005384"/>
    </source>
</evidence>
<protein>
    <submittedName>
        <fullName evidence="8">DNA-binding transcriptional MocR family regulator</fullName>
    </submittedName>
</protein>
<dbReference type="Pfam" id="PF00392">
    <property type="entry name" value="GntR"/>
    <property type="match status" value="1"/>
</dbReference>
<name>A0A927MQT3_9ACTN</name>
<keyword evidence="4 8" id="KW-0238">DNA-binding</keyword>
<dbReference type="Pfam" id="PF00155">
    <property type="entry name" value="Aminotran_1_2"/>
    <property type="match status" value="1"/>
</dbReference>
<dbReference type="CDD" id="cd00609">
    <property type="entry name" value="AAT_like"/>
    <property type="match status" value="1"/>
</dbReference>
<dbReference type="InterPro" id="IPR015424">
    <property type="entry name" value="PyrdxlP-dep_Trfase"/>
</dbReference>
<dbReference type="Gene3D" id="3.40.640.10">
    <property type="entry name" value="Type I PLP-dependent aspartate aminotransferase-like (Major domain)"/>
    <property type="match status" value="1"/>
</dbReference>
<comment type="similarity">
    <text evidence="1">In the C-terminal section; belongs to the class-I pyridoxal-phosphate-dependent aminotransferase family.</text>
</comment>
<feature type="domain" description="HTH gntR-type" evidence="7">
    <location>
        <begin position="20"/>
        <end position="88"/>
    </location>
</feature>
<dbReference type="SMART" id="SM00345">
    <property type="entry name" value="HTH_GNTR"/>
    <property type="match status" value="1"/>
</dbReference>
<dbReference type="InterPro" id="IPR015421">
    <property type="entry name" value="PyrdxlP-dep_Trfase_major"/>
</dbReference>
<dbReference type="Gene3D" id="1.10.10.10">
    <property type="entry name" value="Winged helix-like DNA-binding domain superfamily/Winged helix DNA-binding domain"/>
    <property type="match status" value="1"/>
</dbReference>
<dbReference type="InterPro" id="IPR036390">
    <property type="entry name" value="WH_DNA-bd_sf"/>
</dbReference>
<reference evidence="8" key="1">
    <citation type="submission" date="2020-10" db="EMBL/GenBank/DDBJ databases">
        <title>Sequencing the genomes of 1000 actinobacteria strains.</title>
        <authorList>
            <person name="Klenk H.-P."/>
        </authorList>
    </citation>
    <scope>NUCLEOTIDE SEQUENCE</scope>
    <source>
        <strain evidence="8">DSM 45354</strain>
    </source>
</reference>
<dbReference type="InterPro" id="IPR036388">
    <property type="entry name" value="WH-like_DNA-bd_sf"/>
</dbReference>
<evidence type="ECO:0000256" key="5">
    <source>
        <dbReference type="ARBA" id="ARBA00023163"/>
    </source>
</evidence>
<evidence type="ECO:0000256" key="3">
    <source>
        <dbReference type="ARBA" id="ARBA00023015"/>
    </source>
</evidence>
<dbReference type="GO" id="GO:0030170">
    <property type="term" value="F:pyridoxal phosphate binding"/>
    <property type="evidence" value="ECO:0007669"/>
    <property type="project" value="InterPro"/>
</dbReference>
<dbReference type="PROSITE" id="PS50949">
    <property type="entry name" value="HTH_GNTR"/>
    <property type="match status" value="1"/>
</dbReference>
<evidence type="ECO:0000256" key="6">
    <source>
        <dbReference type="SAM" id="MobiDB-lite"/>
    </source>
</evidence>
<dbReference type="AlphaFoldDB" id="A0A927MQT3"/>
<dbReference type="RefSeq" id="WP_192748076.1">
    <property type="nucleotide sequence ID" value="NZ_BAABJL010000055.1"/>
</dbReference>
<dbReference type="InterPro" id="IPR051446">
    <property type="entry name" value="HTH_trans_reg/aminotransferase"/>
</dbReference>
<dbReference type="Gene3D" id="3.90.1150.10">
    <property type="entry name" value="Aspartate Aminotransferase, domain 1"/>
    <property type="match status" value="1"/>
</dbReference>
<dbReference type="GO" id="GO:0003677">
    <property type="term" value="F:DNA binding"/>
    <property type="evidence" value="ECO:0007669"/>
    <property type="project" value="UniProtKB-KW"/>
</dbReference>
<dbReference type="GO" id="GO:0003700">
    <property type="term" value="F:DNA-binding transcription factor activity"/>
    <property type="evidence" value="ECO:0007669"/>
    <property type="project" value="InterPro"/>
</dbReference>
<dbReference type="InterPro" id="IPR015422">
    <property type="entry name" value="PyrdxlP-dep_Trfase_small"/>
</dbReference>
<evidence type="ECO:0000313" key="8">
    <source>
        <dbReference type="EMBL" id="MBE1603193.1"/>
    </source>
</evidence>
<keyword evidence="9" id="KW-1185">Reference proteome</keyword>
<keyword evidence="3" id="KW-0805">Transcription regulation</keyword>
<dbReference type="PANTHER" id="PTHR46577">
    <property type="entry name" value="HTH-TYPE TRANSCRIPTIONAL REGULATORY PROTEIN GABR"/>
    <property type="match status" value="1"/>
</dbReference>
<dbReference type="InterPro" id="IPR000524">
    <property type="entry name" value="Tscrpt_reg_HTH_GntR"/>
</dbReference>
<feature type="region of interest" description="Disordered" evidence="6">
    <location>
        <begin position="77"/>
        <end position="96"/>
    </location>
</feature>
<gene>
    <name evidence="8" type="ORF">HEB94_000041</name>
</gene>
<dbReference type="PRINTS" id="PR00035">
    <property type="entry name" value="HTHGNTR"/>
</dbReference>
<dbReference type="PANTHER" id="PTHR46577:SF1">
    <property type="entry name" value="HTH-TYPE TRANSCRIPTIONAL REGULATORY PROTEIN GABR"/>
    <property type="match status" value="1"/>
</dbReference>
<dbReference type="SUPFAM" id="SSF53383">
    <property type="entry name" value="PLP-dependent transferases"/>
    <property type="match status" value="1"/>
</dbReference>
<dbReference type="SUPFAM" id="SSF46785">
    <property type="entry name" value="Winged helix' DNA-binding domain"/>
    <property type="match status" value="1"/>
</dbReference>
<organism evidence="8 9">
    <name type="scientific">Actinopolymorpha pittospori</name>
    <dbReference type="NCBI Taxonomy" id="648752"/>
    <lineage>
        <taxon>Bacteria</taxon>
        <taxon>Bacillati</taxon>
        <taxon>Actinomycetota</taxon>
        <taxon>Actinomycetes</taxon>
        <taxon>Propionibacteriales</taxon>
        <taxon>Actinopolymorphaceae</taxon>
        <taxon>Actinopolymorpha</taxon>
    </lineage>
</organism>
<evidence type="ECO:0000259" key="7">
    <source>
        <dbReference type="PROSITE" id="PS50949"/>
    </source>
</evidence>
<dbReference type="Proteomes" id="UP000638648">
    <property type="component" value="Unassembled WGS sequence"/>
</dbReference>
<proteinExistence type="inferred from homology"/>